<evidence type="ECO:0000256" key="1">
    <source>
        <dbReference type="SAM" id="MobiDB-lite"/>
    </source>
</evidence>
<accession>A0A1D2MBY1</accession>
<proteinExistence type="predicted"/>
<comment type="caution">
    <text evidence="2">The sequence shown here is derived from an EMBL/GenBank/DDBJ whole genome shotgun (WGS) entry which is preliminary data.</text>
</comment>
<dbReference type="AlphaFoldDB" id="A0A1D2MBY1"/>
<keyword evidence="3" id="KW-1185">Reference proteome</keyword>
<feature type="compositionally biased region" description="Basic and acidic residues" evidence="1">
    <location>
        <begin position="74"/>
        <end position="87"/>
    </location>
</feature>
<feature type="compositionally biased region" description="Low complexity" evidence="1">
    <location>
        <begin position="132"/>
        <end position="142"/>
    </location>
</feature>
<dbReference type="Proteomes" id="UP000094527">
    <property type="component" value="Unassembled WGS sequence"/>
</dbReference>
<evidence type="ECO:0000313" key="3">
    <source>
        <dbReference type="Proteomes" id="UP000094527"/>
    </source>
</evidence>
<sequence>MSDLGVNYPCREYTCPICNKRWESAVAWRDSVNSANPAMNPCLQRDSSVSTSTTVNPVCHPQTGKRGGGSTSIVREETPAKAVEGWRKPTKSGKLKWEHRRDLCEKCKRLGRYCKSVPVKPTPAPKVEAWKSPQRTTPAPARRSPPPSNPCGVQVGWLQIMIT</sequence>
<evidence type="ECO:0000313" key="2">
    <source>
        <dbReference type="EMBL" id="ODM90507.1"/>
    </source>
</evidence>
<reference evidence="2 3" key="1">
    <citation type="journal article" date="2016" name="Genome Biol. Evol.">
        <title>Gene Family Evolution Reflects Adaptation to Soil Environmental Stressors in the Genome of the Collembolan Orchesella cincta.</title>
        <authorList>
            <person name="Faddeeva-Vakhrusheva A."/>
            <person name="Derks M.F."/>
            <person name="Anvar S.Y."/>
            <person name="Agamennone V."/>
            <person name="Suring W."/>
            <person name="Smit S."/>
            <person name="van Straalen N.M."/>
            <person name="Roelofs D."/>
        </authorList>
    </citation>
    <scope>NUCLEOTIDE SEQUENCE [LARGE SCALE GENOMIC DNA]</scope>
    <source>
        <tissue evidence="2">Mixed pool</tissue>
    </source>
</reference>
<feature type="region of interest" description="Disordered" evidence="1">
    <location>
        <begin position="122"/>
        <end position="152"/>
    </location>
</feature>
<protein>
    <submittedName>
        <fullName evidence="2">Uncharacterized protein</fullName>
    </submittedName>
</protein>
<gene>
    <name evidence="2" type="ORF">Ocin01_16178</name>
</gene>
<feature type="region of interest" description="Disordered" evidence="1">
    <location>
        <begin position="53"/>
        <end position="92"/>
    </location>
</feature>
<organism evidence="2 3">
    <name type="scientific">Orchesella cincta</name>
    <name type="common">Springtail</name>
    <name type="synonym">Podura cincta</name>
    <dbReference type="NCBI Taxonomy" id="48709"/>
    <lineage>
        <taxon>Eukaryota</taxon>
        <taxon>Metazoa</taxon>
        <taxon>Ecdysozoa</taxon>
        <taxon>Arthropoda</taxon>
        <taxon>Hexapoda</taxon>
        <taxon>Collembola</taxon>
        <taxon>Entomobryomorpha</taxon>
        <taxon>Entomobryoidea</taxon>
        <taxon>Orchesellidae</taxon>
        <taxon>Orchesellinae</taxon>
        <taxon>Orchesella</taxon>
    </lineage>
</organism>
<dbReference type="EMBL" id="LJIJ01001929">
    <property type="protein sequence ID" value="ODM90507.1"/>
    <property type="molecule type" value="Genomic_DNA"/>
</dbReference>
<dbReference type="OrthoDB" id="10038672at2759"/>
<name>A0A1D2MBY1_ORCCI</name>